<dbReference type="InterPro" id="IPR041719">
    <property type="entry name" value="Ferritin_prok"/>
</dbReference>
<dbReference type="InterPro" id="IPR001519">
    <property type="entry name" value="Ferritin"/>
</dbReference>
<evidence type="ECO:0000256" key="3">
    <source>
        <dbReference type="ARBA" id="ARBA00022434"/>
    </source>
</evidence>
<name>A0AAU7VPP4_9FIRM</name>
<dbReference type="RefSeq" id="WP_350344765.1">
    <property type="nucleotide sequence ID" value="NZ_CP158367.1"/>
</dbReference>
<comment type="catalytic activity">
    <reaction evidence="7 9">
        <text>4 Fe(2+) + O2 + 6 H2O = 4 iron(III) oxide-hydroxide + 12 H(+)</text>
        <dbReference type="Rhea" id="RHEA:11972"/>
        <dbReference type="ChEBI" id="CHEBI:15377"/>
        <dbReference type="ChEBI" id="CHEBI:15378"/>
        <dbReference type="ChEBI" id="CHEBI:15379"/>
        <dbReference type="ChEBI" id="CHEBI:29033"/>
        <dbReference type="ChEBI" id="CHEBI:78619"/>
        <dbReference type="EC" id="1.16.3.2"/>
    </reaction>
</comment>
<gene>
    <name evidence="11" type="ORF">PRVXT_001202</name>
</gene>
<dbReference type="CDD" id="cd01055">
    <property type="entry name" value="Nonheme_Ferritin"/>
    <property type="match status" value="1"/>
</dbReference>
<dbReference type="InterPro" id="IPR009078">
    <property type="entry name" value="Ferritin-like_SF"/>
</dbReference>
<dbReference type="SUPFAM" id="SSF47240">
    <property type="entry name" value="Ferritin-like"/>
    <property type="match status" value="1"/>
</dbReference>
<feature type="binding site" evidence="8">
    <location>
        <position position="127"/>
    </location>
    <ligand>
        <name>Fe cation</name>
        <dbReference type="ChEBI" id="CHEBI:24875"/>
        <label>1</label>
    </ligand>
</feature>
<feature type="binding site" evidence="8">
    <location>
        <position position="17"/>
    </location>
    <ligand>
        <name>Fe cation</name>
        <dbReference type="ChEBI" id="CHEBI:24875"/>
        <label>1</label>
    </ligand>
</feature>
<dbReference type="PANTHER" id="PTHR11431">
    <property type="entry name" value="FERRITIN"/>
    <property type="match status" value="1"/>
</dbReference>
<proteinExistence type="inferred from homology"/>
<dbReference type="GO" id="GO:0006879">
    <property type="term" value="P:intracellular iron ion homeostasis"/>
    <property type="evidence" value="ECO:0007669"/>
    <property type="project" value="UniProtKB-KW"/>
</dbReference>
<evidence type="ECO:0000256" key="5">
    <source>
        <dbReference type="ARBA" id="ARBA00023002"/>
    </source>
</evidence>
<comment type="similarity">
    <text evidence="2 9">Belongs to the ferritin family. Prokaryotic subfamily.</text>
</comment>
<feature type="domain" description="Ferritin-like diiron" evidence="10">
    <location>
        <begin position="1"/>
        <end position="145"/>
    </location>
</feature>
<keyword evidence="6 8" id="KW-0408">Iron</keyword>
<keyword evidence="9" id="KW-0963">Cytoplasm</keyword>
<evidence type="ECO:0000256" key="7">
    <source>
        <dbReference type="ARBA" id="ARBA00048035"/>
    </source>
</evidence>
<dbReference type="GO" id="GO:0008199">
    <property type="term" value="F:ferric iron binding"/>
    <property type="evidence" value="ECO:0007669"/>
    <property type="project" value="InterPro"/>
</dbReference>
<dbReference type="PANTHER" id="PTHR11431:SF127">
    <property type="entry name" value="BACTERIAL NON-HEME FERRITIN"/>
    <property type="match status" value="1"/>
</dbReference>
<reference evidence="11" key="2">
    <citation type="submission" date="2024-06" db="EMBL/GenBank/DDBJ databases">
        <authorList>
            <person name="Petrova K.O."/>
            <person name="Toshchakov S.V."/>
            <person name="Boltjanskaja Y.V."/>
            <person name="Kevbrin V."/>
        </authorList>
    </citation>
    <scope>NUCLEOTIDE SEQUENCE</scope>
    <source>
        <strain evidence="11">Z-910T</strain>
    </source>
</reference>
<feature type="binding site" evidence="8">
    <location>
        <position position="53"/>
    </location>
    <ligand>
        <name>Fe cation</name>
        <dbReference type="ChEBI" id="CHEBI:24875"/>
        <label>1</label>
    </ligand>
</feature>
<keyword evidence="4 8" id="KW-0479">Metal-binding</keyword>
<comment type="function">
    <text evidence="1 9">Iron-storage protein.</text>
</comment>
<organism evidence="11">
    <name type="scientific">Proteinivorax tanatarense</name>
    <dbReference type="NCBI Taxonomy" id="1260629"/>
    <lineage>
        <taxon>Bacteria</taxon>
        <taxon>Bacillati</taxon>
        <taxon>Bacillota</taxon>
        <taxon>Clostridia</taxon>
        <taxon>Eubacteriales</taxon>
        <taxon>Proteinivoracaceae</taxon>
        <taxon>Proteinivorax</taxon>
    </lineage>
</organism>
<evidence type="ECO:0000256" key="9">
    <source>
        <dbReference type="RuleBase" id="RU361145"/>
    </source>
</evidence>
<keyword evidence="3 9" id="KW-0409">Iron storage</keyword>
<dbReference type="GO" id="GO:0008198">
    <property type="term" value="F:ferrous iron binding"/>
    <property type="evidence" value="ECO:0007669"/>
    <property type="project" value="TreeGrafter"/>
</dbReference>
<dbReference type="InterPro" id="IPR008331">
    <property type="entry name" value="Ferritin_DPS_dom"/>
</dbReference>
<evidence type="ECO:0000259" key="10">
    <source>
        <dbReference type="PROSITE" id="PS50905"/>
    </source>
</evidence>
<dbReference type="GO" id="GO:0005829">
    <property type="term" value="C:cytosol"/>
    <property type="evidence" value="ECO:0007669"/>
    <property type="project" value="TreeGrafter"/>
</dbReference>
<dbReference type="EMBL" id="CP158367">
    <property type="protein sequence ID" value="XBX76030.1"/>
    <property type="molecule type" value="Genomic_DNA"/>
</dbReference>
<feature type="binding site" evidence="8">
    <location>
        <position position="50"/>
    </location>
    <ligand>
        <name>Fe cation</name>
        <dbReference type="ChEBI" id="CHEBI:24875"/>
        <label>1</label>
    </ligand>
</feature>
<sequence length="168" mass="19777">MLSDKLQKEFNEQIKHEFFSAHYYLAMAAYCESEDLDGFAHFFKIQAEEERFHAMKFYDFINELGGTIKITGFDNPKTNFNSLEEVFQDALEHERFVTKLIHKLMDIANEEKHYPSISFLQWFVDEQVEEEASMDSLLSKVKRIGENSHGIYMLDEELAKRTFTPPAE</sequence>
<dbReference type="PROSITE" id="PS50905">
    <property type="entry name" value="FERRITIN_LIKE"/>
    <property type="match status" value="1"/>
</dbReference>
<dbReference type="Gene3D" id="1.20.1260.10">
    <property type="match status" value="1"/>
</dbReference>
<evidence type="ECO:0000256" key="6">
    <source>
        <dbReference type="ARBA" id="ARBA00023004"/>
    </source>
</evidence>
<comment type="subcellular location">
    <subcellularLocation>
        <location evidence="9">Cytoplasm</location>
    </subcellularLocation>
</comment>
<reference evidence="11" key="1">
    <citation type="journal article" date="2013" name="Extremophiles">
        <title>Proteinivorax tanatarense gen. nov., sp. nov., an anaerobic, haloalkaliphilic, proteolytic bacterium isolated from a decaying algal bloom, and proposal of Proteinivoraceae fam. nov.</title>
        <authorList>
            <person name="Kevbrin V."/>
            <person name="Boltyanskaya Y."/>
            <person name="Zhilina T."/>
            <person name="Kolganova T."/>
            <person name="Lavrentjeva E."/>
            <person name="Kuznetsov B."/>
        </authorList>
    </citation>
    <scope>NUCLEOTIDE SEQUENCE</scope>
    <source>
        <strain evidence="11">Z-910T</strain>
    </source>
</reference>
<dbReference type="FunFam" id="1.20.1260.10:FF:000001">
    <property type="entry name" value="Non-heme ferritin"/>
    <property type="match status" value="1"/>
</dbReference>
<dbReference type="InterPro" id="IPR012347">
    <property type="entry name" value="Ferritin-like"/>
</dbReference>
<keyword evidence="5" id="KW-0560">Oxidoreductase</keyword>
<evidence type="ECO:0000256" key="8">
    <source>
        <dbReference type="PIRSR" id="PIRSR601519-1"/>
    </source>
</evidence>
<dbReference type="Pfam" id="PF00210">
    <property type="entry name" value="Ferritin"/>
    <property type="match status" value="1"/>
</dbReference>
<evidence type="ECO:0000256" key="1">
    <source>
        <dbReference type="ARBA" id="ARBA00002485"/>
    </source>
</evidence>
<dbReference type="GO" id="GO:0004322">
    <property type="term" value="F:ferroxidase activity"/>
    <property type="evidence" value="ECO:0007669"/>
    <property type="project" value="TreeGrafter"/>
</dbReference>
<dbReference type="AlphaFoldDB" id="A0AAU7VPP4"/>
<dbReference type="GO" id="GO:0006826">
    <property type="term" value="P:iron ion transport"/>
    <property type="evidence" value="ECO:0007669"/>
    <property type="project" value="InterPro"/>
</dbReference>
<accession>A0AAU7VPP4</accession>
<protein>
    <recommendedName>
        <fullName evidence="9">Ferritin</fullName>
        <ecNumber evidence="9">1.16.3.2</ecNumber>
    </recommendedName>
</protein>
<dbReference type="InterPro" id="IPR009040">
    <property type="entry name" value="Ferritin-like_diiron"/>
</dbReference>
<dbReference type="EC" id="1.16.3.2" evidence="9"/>
<evidence type="ECO:0000313" key="11">
    <source>
        <dbReference type="EMBL" id="XBX76030.1"/>
    </source>
</evidence>
<dbReference type="GO" id="GO:0042802">
    <property type="term" value="F:identical protein binding"/>
    <property type="evidence" value="ECO:0007669"/>
    <property type="project" value="UniProtKB-ARBA"/>
</dbReference>
<evidence type="ECO:0000256" key="4">
    <source>
        <dbReference type="ARBA" id="ARBA00022723"/>
    </source>
</evidence>
<feature type="binding site" evidence="8">
    <location>
        <position position="94"/>
    </location>
    <ligand>
        <name>Fe cation</name>
        <dbReference type="ChEBI" id="CHEBI:24875"/>
        <label>1</label>
    </ligand>
</feature>
<evidence type="ECO:0000256" key="2">
    <source>
        <dbReference type="ARBA" id="ARBA00006950"/>
    </source>
</evidence>